<evidence type="ECO:0000313" key="2">
    <source>
        <dbReference type="Proteomes" id="UP000247702"/>
    </source>
</evidence>
<gene>
    <name evidence="1" type="ORF">RclHR1_10390001</name>
</gene>
<organism evidence="1 2">
    <name type="scientific">Rhizophagus clarus</name>
    <dbReference type="NCBI Taxonomy" id="94130"/>
    <lineage>
        <taxon>Eukaryota</taxon>
        <taxon>Fungi</taxon>
        <taxon>Fungi incertae sedis</taxon>
        <taxon>Mucoromycota</taxon>
        <taxon>Glomeromycotina</taxon>
        <taxon>Glomeromycetes</taxon>
        <taxon>Glomerales</taxon>
        <taxon>Glomeraceae</taxon>
        <taxon>Rhizophagus</taxon>
    </lineage>
</organism>
<name>A0A2Z6QDB5_9GLOM</name>
<dbReference type="EMBL" id="BEXD01000046">
    <property type="protein sequence ID" value="GBB83689.1"/>
    <property type="molecule type" value="Genomic_DNA"/>
</dbReference>
<comment type="caution">
    <text evidence="1">The sequence shown here is derived from an EMBL/GenBank/DDBJ whole genome shotgun (WGS) entry which is preliminary data.</text>
</comment>
<dbReference type="AlphaFoldDB" id="A0A2Z6QDB5"/>
<keyword evidence="2" id="KW-1185">Reference proteome</keyword>
<sequence>MNNFLNQMNYNKLCSNELVQKLANEVRNGTISQTFTGKELFKQSLEYELRLNNPRDIIDINSEMNEIWNSRLTDSQKKPFMRLADRINSVRNSDTIDRISRINTPQITKTAFEDFFFNGTDFREDKSFESLILPMGMDYKGSQQ</sequence>
<evidence type="ECO:0000313" key="1">
    <source>
        <dbReference type="EMBL" id="GBB83689.1"/>
    </source>
</evidence>
<dbReference type="Proteomes" id="UP000247702">
    <property type="component" value="Unassembled WGS sequence"/>
</dbReference>
<proteinExistence type="predicted"/>
<reference evidence="1 2" key="1">
    <citation type="submission" date="2017-11" db="EMBL/GenBank/DDBJ databases">
        <title>The genome of Rhizophagus clarus HR1 reveals common genetic basis of auxotrophy among arbuscular mycorrhizal fungi.</title>
        <authorList>
            <person name="Kobayashi Y."/>
        </authorList>
    </citation>
    <scope>NUCLEOTIDE SEQUENCE [LARGE SCALE GENOMIC DNA]</scope>
    <source>
        <strain evidence="1 2">HR1</strain>
    </source>
</reference>
<accession>A0A2Z6QDB5</accession>
<protein>
    <submittedName>
        <fullName evidence="1">Uncharacterized protein</fullName>
    </submittedName>
</protein>